<feature type="transmembrane region" description="Helical" evidence="2">
    <location>
        <begin position="496"/>
        <end position="515"/>
    </location>
</feature>
<organism evidence="4 5">
    <name type="scientific">Taibaiella chishuiensis</name>
    <dbReference type="NCBI Taxonomy" id="1434707"/>
    <lineage>
        <taxon>Bacteria</taxon>
        <taxon>Pseudomonadati</taxon>
        <taxon>Bacteroidota</taxon>
        <taxon>Chitinophagia</taxon>
        <taxon>Chitinophagales</taxon>
        <taxon>Chitinophagaceae</taxon>
        <taxon>Taibaiella</taxon>
    </lineage>
</organism>
<comment type="caution">
    <text evidence="4">The sequence shown here is derived from an EMBL/GenBank/DDBJ whole genome shotgun (WGS) entry which is preliminary data.</text>
</comment>
<feature type="domain" description="ABC1 atypical kinase-like" evidence="3">
    <location>
        <begin position="92"/>
        <end position="334"/>
    </location>
</feature>
<sequence>MRHQTIKLKRTATLVRILTKYGFGALLINSSLRSKVADTDAGSDMEEVIATGIYERIRMAIEELGPTYIKFAQAFSDREDLLPAPMIAELRKLQDRVEADRLDIRQIVADELDIDPGTCFSDITETPLASASIAQVYRAVLKDGSPVILKVKRPGIRDVISADLLIMKDVVRLLVAYSDRFRKMNLVEVLDAFEKSIYRELSFQGEMANIHQFSENFAGHKDLYPVKTYPALSNDNILCIEYLDGVKITDRETLLEKGFDPASLARKGLNLYLVQIFEHGFFHADPHAGNLFVMPSGKIAFIDFGSMGRLMAADQQKLEHFIVCFISRDVRRLIATIKKMAVRINIPDERKLERDIEEMFELLNSNSLQHIDTKEVLNRFSGTLNENEILMPEHIYLLVRGIVLLEGIGRKLDPQMNIVDSLRPYVQKIMRQRFSPEQLLSRGWDTLRKLGVDMTELPDNMNQIINKLNDGELKIIQEIKGQRELMDVLGRNASKLGYAVMVAGLAIASALLIVADRHTGVGNTGVLGLWGLLLCALLGLLFVLSSWRSRKK</sequence>
<keyword evidence="2" id="KW-1133">Transmembrane helix</keyword>
<keyword evidence="2" id="KW-0472">Membrane</keyword>
<name>A0A2P8CSW2_9BACT</name>
<dbReference type="InterPro" id="IPR050154">
    <property type="entry name" value="UbiB_kinase"/>
</dbReference>
<dbReference type="Pfam" id="PF03109">
    <property type="entry name" value="ABC1"/>
    <property type="match status" value="1"/>
</dbReference>
<dbReference type="OrthoDB" id="9795390at2"/>
<dbReference type="PANTHER" id="PTHR10566:SF113">
    <property type="entry name" value="PROTEIN ACTIVITY OF BC1 COMPLEX KINASE 7, CHLOROPLASTIC"/>
    <property type="match status" value="1"/>
</dbReference>
<dbReference type="AlphaFoldDB" id="A0A2P8CSW2"/>
<dbReference type="SUPFAM" id="SSF56112">
    <property type="entry name" value="Protein kinase-like (PK-like)"/>
    <property type="match status" value="1"/>
</dbReference>
<feature type="transmembrane region" description="Helical" evidence="2">
    <location>
        <begin position="527"/>
        <end position="547"/>
    </location>
</feature>
<dbReference type="Proteomes" id="UP000240572">
    <property type="component" value="Unassembled WGS sequence"/>
</dbReference>
<reference evidence="4 5" key="1">
    <citation type="submission" date="2018-03" db="EMBL/GenBank/DDBJ databases">
        <title>Genomic Encyclopedia of Type Strains, Phase III (KMG-III): the genomes of soil and plant-associated and newly described type strains.</title>
        <authorList>
            <person name="Whitman W."/>
        </authorList>
    </citation>
    <scope>NUCLEOTIDE SEQUENCE [LARGE SCALE GENOMIC DNA]</scope>
    <source>
        <strain evidence="4 5">CGMCC 1.12700</strain>
    </source>
</reference>
<dbReference type="CDD" id="cd05121">
    <property type="entry name" value="ABC1_ADCK3-like"/>
    <property type="match status" value="1"/>
</dbReference>
<protein>
    <submittedName>
        <fullName evidence="4">Ubiquinone biosynthesis protein</fullName>
    </submittedName>
</protein>
<evidence type="ECO:0000313" key="4">
    <source>
        <dbReference type="EMBL" id="PSK88037.1"/>
    </source>
</evidence>
<dbReference type="EMBL" id="PYGD01000016">
    <property type="protein sequence ID" value="PSK88037.1"/>
    <property type="molecule type" value="Genomic_DNA"/>
</dbReference>
<dbReference type="RefSeq" id="WP_106525407.1">
    <property type="nucleotide sequence ID" value="NZ_PYGD01000016.1"/>
</dbReference>
<keyword evidence="4" id="KW-0830">Ubiquinone</keyword>
<comment type="similarity">
    <text evidence="1">Belongs to the protein kinase superfamily. ADCK protein kinase family.</text>
</comment>
<accession>A0A2P8CSW2</accession>
<proteinExistence type="inferred from homology"/>
<evidence type="ECO:0000256" key="1">
    <source>
        <dbReference type="ARBA" id="ARBA00009670"/>
    </source>
</evidence>
<keyword evidence="2" id="KW-0812">Transmembrane</keyword>
<evidence type="ECO:0000256" key="2">
    <source>
        <dbReference type="SAM" id="Phobius"/>
    </source>
</evidence>
<dbReference type="InterPro" id="IPR011009">
    <property type="entry name" value="Kinase-like_dom_sf"/>
</dbReference>
<dbReference type="PANTHER" id="PTHR10566">
    <property type="entry name" value="CHAPERONE-ACTIVITY OF BC1 COMPLEX CABC1 -RELATED"/>
    <property type="match status" value="1"/>
</dbReference>
<evidence type="ECO:0000313" key="5">
    <source>
        <dbReference type="Proteomes" id="UP000240572"/>
    </source>
</evidence>
<keyword evidence="5" id="KW-1185">Reference proteome</keyword>
<evidence type="ECO:0000259" key="3">
    <source>
        <dbReference type="Pfam" id="PF03109"/>
    </source>
</evidence>
<gene>
    <name evidence="4" type="ORF">B0I18_11668</name>
</gene>
<dbReference type="InterPro" id="IPR004147">
    <property type="entry name" value="ABC1_dom"/>
</dbReference>